<keyword evidence="3" id="KW-1185">Reference proteome</keyword>
<accession>A0A5C3NWW5</accession>
<protein>
    <submittedName>
        <fullName evidence="2">Uncharacterized protein</fullName>
    </submittedName>
</protein>
<dbReference type="AlphaFoldDB" id="A0A5C3NWW5"/>
<evidence type="ECO:0000313" key="3">
    <source>
        <dbReference type="Proteomes" id="UP000308197"/>
    </source>
</evidence>
<dbReference type="InParanoid" id="A0A5C3NWW5"/>
<gene>
    <name evidence="2" type="ORF">K466DRAFT_375602</name>
</gene>
<sequence length="226" mass="25229">MDMYLDMSPVEKLRATLTESVPYCSGTLPVKHRDHLLGANLGPLSRPRKRSGGIEQGVSAGDFRTPDDKDIFDETYRKAGKLDIEEFMIGFDADHAGLVETVRMSLFPGHEETRTIEAQLYKLNVYGMDAFFKSHKDTLPSQPSLAISTTKSFLSPLATASPSRITFYFAPPGTVVYQLRTPPEDLHLLQPVSANTQQVTQALKELVVGGTRRKYEYLRCACRAKK</sequence>
<evidence type="ECO:0000256" key="1">
    <source>
        <dbReference type="SAM" id="MobiDB-lite"/>
    </source>
</evidence>
<evidence type="ECO:0000313" key="2">
    <source>
        <dbReference type="EMBL" id="TFK80510.1"/>
    </source>
</evidence>
<reference evidence="2 3" key="1">
    <citation type="journal article" date="2019" name="Nat. Ecol. Evol.">
        <title>Megaphylogeny resolves global patterns of mushroom evolution.</title>
        <authorList>
            <person name="Varga T."/>
            <person name="Krizsan K."/>
            <person name="Foldi C."/>
            <person name="Dima B."/>
            <person name="Sanchez-Garcia M."/>
            <person name="Sanchez-Ramirez S."/>
            <person name="Szollosi G.J."/>
            <person name="Szarkandi J.G."/>
            <person name="Papp V."/>
            <person name="Albert L."/>
            <person name="Andreopoulos W."/>
            <person name="Angelini C."/>
            <person name="Antonin V."/>
            <person name="Barry K.W."/>
            <person name="Bougher N.L."/>
            <person name="Buchanan P."/>
            <person name="Buyck B."/>
            <person name="Bense V."/>
            <person name="Catcheside P."/>
            <person name="Chovatia M."/>
            <person name="Cooper J."/>
            <person name="Damon W."/>
            <person name="Desjardin D."/>
            <person name="Finy P."/>
            <person name="Geml J."/>
            <person name="Haridas S."/>
            <person name="Hughes K."/>
            <person name="Justo A."/>
            <person name="Karasinski D."/>
            <person name="Kautmanova I."/>
            <person name="Kiss B."/>
            <person name="Kocsube S."/>
            <person name="Kotiranta H."/>
            <person name="LaButti K.M."/>
            <person name="Lechner B.E."/>
            <person name="Liimatainen K."/>
            <person name="Lipzen A."/>
            <person name="Lukacs Z."/>
            <person name="Mihaltcheva S."/>
            <person name="Morgado L.N."/>
            <person name="Niskanen T."/>
            <person name="Noordeloos M.E."/>
            <person name="Ohm R.A."/>
            <person name="Ortiz-Santana B."/>
            <person name="Ovrebo C."/>
            <person name="Racz N."/>
            <person name="Riley R."/>
            <person name="Savchenko A."/>
            <person name="Shiryaev A."/>
            <person name="Soop K."/>
            <person name="Spirin V."/>
            <person name="Szebenyi C."/>
            <person name="Tomsovsky M."/>
            <person name="Tulloss R.E."/>
            <person name="Uehling J."/>
            <person name="Grigoriev I.V."/>
            <person name="Vagvolgyi C."/>
            <person name="Papp T."/>
            <person name="Martin F.M."/>
            <person name="Miettinen O."/>
            <person name="Hibbett D.S."/>
            <person name="Nagy L.G."/>
        </authorList>
    </citation>
    <scope>NUCLEOTIDE SEQUENCE [LARGE SCALE GENOMIC DNA]</scope>
    <source>
        <strain evidence="2 3">HHB13444</strain>
    </source>
</reference>
<dbReference type="EMBL" id="ML211758">
    <property type="protein sequence ID" value="TFK80510.1"/>
    <property type="molecule type" value="Genomic_DNA"/>
</dbReference>
<dbReference type="Proteomes" id="UP000308197">
    <property type="component" value="Unassembled WGS sequence"/>
</dbReference>
<organism evidence="2 3">
    <name type="scientific">Polyporus arcularius HHB13444</name>
    <dbReference type="NCBI Taxonomy" id="1314778"/>
    <lineage>
        <taxon>Eukaryota</taxon>
        <taxon>Fungi</taxon>
        <taxon>Dikarya</taxon>
        <taxon>Basidiomycota</taxon>
        <taxon>Agaricomycotina</taxon>
        <taxon>Agaricomycetes</taxon>
        <taxon>Polyporales</taxon>
        <taxon>Polyporaceae</taxon>
        <taxon>Polyporus</taxon>
    </lineage>
</organism>
<name>A0A5C3NWW5_9APHY</name>
<feature type="region of interest" description="Disordered" evidence="1">
    <location>
        <begin position="39"/>
        <end position="61"/>
    </location>
</feature>
<proteinExistence type="predicted"/>